<protein>
    <recommendedName>
        <fullName evidence="4 9">N-(5'-phosphoribosyl)anthranilate isomerase</fullName>
        <shortName evidence="9">PRAI</shortName>
        <ecNumber evidence="3 9">5.3.1.24</ecNumber>
    </recommendedName>
</protein>
<evidence type="ECO:0000256" key="8">
    <source>
        <dbReference type="ARBA" id="ARBA00023235"/>
    </source>
</evidence>
<dbReference type="InterPro" id="IPR011060">
    <property type="entry name" value="RibuloseP-bd_barrel"/>
</dbReference>
<dbReference type="OrthoDB" id="9786954at2"/>
<dbReference type="PANTHER" id="PTHR42894:SF1">
    <property type="entry name" value="N-(5'-PHOSPHORIBOSYL)ANTHRANILATE ISOMERASE"/>
    <property type="match status" value="1"/>
</dbReference>
<evidence type="ECO:0000256" key="7">
    <source>
        <dbReference type="ARBA" id="ARBA00023141"/>
    </source>
</evidence>
<dbReference type="HAMAP" id="MF_00135">
    <property type="entry name" value="PRAI"/>
    <property type="match status" value="1"/>
</dbReference>
<organism evidence="11 12">
    <name type="scientific">Ilyobacter polytropus (strain ATCC 51220 / DSM 2926 / LMG 16218 / CuHBu1)</name>
    <dbReference type="NCBI Taxonomy" id="572544"/>
    <lineage>
        <taxon>Bacteria</taxon>
        <taxon>Fusobacteriati</taxon>
        <taxon>Fusobacteriota</taxon>
        <taxon>Fusobacteriia</taxon>
        <taxon>Fusobacteriales</taxon>
        <taxon>Fusobacteriaceae</taxon>
        <taxon>Ilyobacter</taxon>
    </lineage>
</organism>
<dbReference type="Pfam" id="PF00697">
    <property type="entry name" value="PRAI"/>
    <property type="match status" value="1"/>
</dbReference>
<evidence type="ECO:0000256" key="4">
    <source>
        <dbReference type="ARBA" id="ARBA00022272"/>
    </source>
</evidence>
<keyword evidence="5 9" id="KW-0028">Amino-acid biosynthesis</keyword>
<comment type="pathway">
    <text evidence="2 9">Amino-acid biosynthesis; L-tryptophan biosynthesis; L-tryptophan from chorismate: step 3/5.</text>
</comment>
<dbReference type="InterPro" id="IPR013785">
    <property type="entry name" value="Aldolase_TIM"/>
</dbReference>
<keyword evidence="12" id="KW-1185">Reference proteome</keyword>
<evidence type="ECO:0000256" key="3">
    <source>
        <dbReference type="ARBA" id="ARBA00012572"/>
    </source>
</evidence>
<evidence type="ECO:0000256" key="5">
    <source>
        <dbReference type="ARBA" id="ARBA00022605"/>
    </source>
</evidence>
<keyword evidence="7 9" id="KW-0057">Aromatic amino acid biosynthesis</keyword>
<feature type="domain" description="N-(5'phosphoribosyl) anthranilate isomerase (PRAI)" evidence="10">
    <location>
        <begin position="4"/>
        <end position="193"/>
    </location>
</feature>
<gene>
    <name evidence="9" type="primary">trpF</name>
    <name evidence="11" type="ordered locus">Ilyop_2416</name>
</gene>
<accession>E3HDI9</accession>
<name>E3HDI9_ILYPC</name>
<dbReference type="GO" id="GO:0004640">
    <property type="term" value="F:phosphoribosylanthranilate isomerase activity"/>
    <property type="evidence" value="ECO:0007669"/>
    <property type="project" value="UniProtKB-UniRule"/>
</dbReference>
<dbReference type="InterPro" id="IPR001240">
    <property type="entry name" value="PRAI_dom"/>
</dbReference>
<evidence type="ECO:0000256" key="1">
    <source>
        <dbReference type="ARBA" id="ARBA00001164"/>
    </source>
</evidence>
<dbReference type="GO" id="GO:0000162">
    <property type="term" value="P:L-tryptophan biosynthetic process"/>
    <property type="evidence" value="ECO:0007669"/>
    <property type="project" value="UniProtKB-UniRule"/>
</dbReference>
<dbReference type="CDD" id="cd00405">
    <property type="entry name" value="PRAI"/>
    <property type="match status" value="1"/>
</dbReference>
<evidence type="ECO:0000256" key="6">
    <source>
        <dbReference type="ARBA" id="ARBA00022822"/>
    </source>
</evidence>
<comment type="catalytic activity">
    <reaction evidence="1 9">
        <text>N-(5-phospho-beta-D-ribosyl)anthranilate = 1-(2-carboxyphenylamino)-1-deoxy-D-ribulose 5-phosphate</text>
        <dbReference type="Rhea" id="RHEA:21540"/>
        <dbReference type="ChEBI" id="CHEBI:18277"/>
        <dbReference type="ChEBI" id="CHEBI:58613"/>
        <dbReference type="EC" id="5.3.1.24"/>
    </reaction>
</comment>
<evidence type="ECO:0000256" key="2">
    <source>
        <dbReference type="ARBA" id="ARBA00004664"/>
    </source>
</evidence>
<dbReference type="PANTHER" id="PTHR42894">
    <property type="entry name" value="N-(5'-PHOSPHORIBOSYL)ANTHRANILATE ISOMERASE"/>
    <property type="match status" value="1"/>
</dbReference>
<dbReference type="InterPro" id="IPR044643">
    <property type="entry name" value="TrpF_fam"/>
</dbReference>
<dbReference type="AlphaFoldDB" id="E3HDI9"/>
<evidence type="ECO:0000313" key="11">
    <source>
        <dbReference type="EMBL" id="ADO84175.1"/>
    </source>
</evidence>
<sequence>MTEAKICGIKNFEDVKIVNEFKPDYIGFVFAKSKRQVSLEKAAELSKNLDGKIKKVGVFVDESPEKVAEIAKACNLDILQFHGKETPEYCRSFEKYEVWKSFTGDEKILENIKKYGDCADAFLVDSSVPGSGKKFDWNNIKGLSENYRIILAGGLNPENVAEASKKVKPQVVDVSSGVEGDNGKSREKVEKFIGEVRLHG</sequence>
<dbReference type="HOGENOM" id="CLU_076364_1_0_0"/>
<dbReference type="RefSeq" id="WP_013388834.1">
    <property type="nucleotide sequence ID" value="NC_014633.1"/>
</dbReference>
<geneLocation type="plasmid" evidence="11 12">
    <name>pILYOP01</name>
</geneLocation>
<dbReference type="Proteomes" id="UP000006875">
    <property type="component" value="Plasmid pILYOP01"/>
</dbReference>
<comment type="similarity">
    <text evidence="9">Belongs to the TrpF family.</text>
</comment>
<dbReference type="SUPFAM" id="SSF51366">
    <property type="entry name" value="Ribulose-phoshate binding barrel"/>
    <property type="match status" value="1"/>
</dbReference>
<dbReference type="UniPathway" id="UPA00035">
    <property type="reaction ID" value="UER00042"/>
</dbReference>
<dbReference type="KEGG" id="ipo:Ilyop_2416"/>
<proteinExistence type="inferred from homology"/>
<evidence type="ECO:0000313" key="12">
    <source>
        <dbReference type="Proteomes" id="UP000006875"/>
    </source>
</evidence>
<keyword evidence="6 9" id="KW-0822">Tryptophan biosynthesis</keyword>
<dbReference type="EC" id="5.3.1.24" evidence="3 9"/>
<evidence type="ECO:0000256" key="9">
    <source>
        <dbReference type="HAMAP-Rule" id="MF_00135"/>
    </source>
</evidence>
<dbReference type="EMBL" id="CP002282">
    <property type="protein sequence ID" value="ADO84175.1"/>
    <property type="molecule type" value="Genomic_DNA"/>
</dbReference>
<dbReference type="Gene3D" id="3.20.20.70">
    <property type="entry name" value="Aldolase class I"/>
    <property type="match status" value="1"/>
</dbReference>
<keyword evidence="8 9" id="KW-0413">Isomerase</keyword>
<reference evidence="11 12" key="1">
    <citation type="journal article" date="2010" name="Stand. Genomic Sci.">
        <title>Complete genome sequence of Ilyobacter polytropus type strain (CuHbu1).</title>
        <authorList>
            <person name="Sikorski J."/>
            <person name="Chertkov O."/>
            <person name="Lapidus A."/>
            <person name="Nolan M."/>
            <person name="Lucas S."/>
            <person name="Del Rio T.G."/>
            <person name="Tice H."/>
            <person name="Cheng J.F."/>
            <person name="Tapia R."/>
            <person name="Han C."/>
            <person name="Goodwin L."/>
            <person name="Pitluck S."/>
            <person name="Liolios K."/>
            <person name="Ivanova N."/>
            <person name="Mavromatis K."/>
            <person name="Mikhailova N."/>
            <person name="Pati A."/>
            <person name="Chen A."/>
            <person name="Palaniappan K."/>
            <person name="Land M."/>
            <person name="Hauser L."/>
            <person name="Chang Y.J."/>
            <person name="Jeffries C.D."/>
            <person name="Brambilla E."/>
            <person name="Yasawong M."/>
            <person name="Rohde M."/>
            <person name="Pukall R."/>
            <person name="Spring S."/>
            <person name="Goker M."/>
            <person name="Woyke T."/>
            <person name="Bristow J."/>
            <person name="Eisen J.A."/>
            <person name="Markowitz V."/>
            <person name="Hugenholtz P."/>
            <person name="Kyrpides N.C."/>
            <person name="Klenk H.P."/>
        </authorList>
    </citation>
    <scope>NUCLEOTIDE SEQUENCE [LARGE SCALE GENOMIC DNA]</scope>
    <source>
        <strain evidence="12">ATCC 51220 / DSM 2926 / LMG 16218 / CuHBu1</strain>
        <plasmid evidence="12">pILYOP01</plasmid>
    </source>
</reference>
<keyword evidence="11" id="KW-0614">Plasmid</keyword>
<evidence type="ECO:0000259" key="10">
    <source>
        <dbReference type="Pfam" id="PF00697"/>
    </source>
</evidence>